<keyword evidence="9 12" id="KW-0472">Membrane</keyword>
<evidence type="ECO:0000256" key="7">
    <source>
        <dbReference type="ARBA" id="ARBA00023004"/>
    </source>
</evidence>
<comment type="subcellular location">
    <subcellularLocation>
        <location evidence="12">Cell membrane</location>
        <topology evidence="12">Multi-pass membrane protein</topology>
    </subcellularLocation>
    <subcellularLocation>
        <location evidence="2">Membrane</location>
        <topology evidence="2">Multi-pass membrane protein</topology>
    </subcellularLocation>
</comment>
<feature type="transmembrane region" description="Helical" evidence="12">
    <location>
        <begin position="20"/>
        <end position="39"/>
    </location>
</feature>
<keyword evidence="7 12" id="KW-0408">Iron</keyword>
<keyword evidence="12" id="KW-1003">Cell membrane</keyword>
<evidence type="ECO:0000256" key="10">
    <source>
        <dbReference type="ARBA" id="ARBA00044501"/>
    </source>
</evidence>
<keyword evidence="8 12" id="KW-0350">Heme biosynthesis</keyword>
<name>A0ABS9E5S3_9HYPH</name>
<evidence type="ECO:0000256" key="6">
    <source>
        <dbReference type="ARBA" id="ARBA00023002"/>
    </source>
</evidence>
<organism evidence="13 14">
    <name type="scientific">Maritalea mediterranea</name>
    <dbReference type="NCBI Taxonomy" id="2909667"/>
    <lineage>
        <taxon>Bacteria</taxon>
        <taxon>Pseudomonadati</taxon>
        <taxon>Pseudomonadota</taxon>
        <taxon>Alphaproteobacteria</taxon>
        <taxon>Hyphomicrobiales</taxon>
        <taxon>Devosiaceae</taxon>
        <taxon>Maritalea</taxon>
    </lineage>
</organism>
<dbReference type="EMBL" id="JAKGTI010000001">
    <property type="protein sequence ID" value="MCF4098215.1"/>
    <property type="molecule type" value="Genomic_DNA"/>
</dbReference>
<dbReference type="InterPro" id="IPR023754">
    <property type="entry name" value="HemeA_Synthase_type2"/>
</dbReference>
<dbReference type="Proteomes" id="UP001201217">
    <property type="component" value="Unassembled WGS sequence"/>
</dbReference>
<gene>
    <name evidence="12" type="primary">ctaA</name>
    <name evidence="13" type="ORF">L1I42_06885</name>
</gene>
<keyword evidence="5 12" id="KW-1133">Transmembrane helix</keyword>
<evidence type="ECO:0000256" key="4">
    <source>
        <dbReference type="ARBA" id="ARBA00022723"/>
    </source>
</evidence>
<accession>A0ABS9E5S3</accession>
<evidence type="ECO:0000256" key="9">
    <source>
        <dbReference type="ARBA" id="ARBA00023136"/>
    </source>
</evidence>
<comment type="cofactor">
    <cofactor evidence="1 12">
        <name>heme b</name>
        <dbReference type="ChEBI" id="CHEBI:60344"/>
    </cofactor>
</comment>
<dbReference type="EC" id="1.17.99.9" evidence="12"/>
<comment type="subunit">
    <text evidence="12">Interacts with CtaB.</text>
</comment>
<dbReference type="PANTHER" id="PTHR23289">
    <property type="entry name" value="CYTOCHROME C OXIDASE ASSEMBLY PROTEIN COX15"/>
    <property type="match status" value="1"/>
</dbReference>
<keyword evidence="14" id="KW-1185">Reference proteome</keyword>
<evidence type="ECO:0000256" key="2">
    <source>
        <dbReference type="ARBA" id="ARBA00004141"/>
    </source>
</evidence>
<evidence type="ECO:0000256" key="11">
    <source>
        <dbReference type="ARBA" id="ARBA00048044"/>
    </source>
</evidence>
<feature type="transmembrane region" description="Helical" evidence="12">
    <location>
        <begin position="324"/>
        <end position="342"/>
    </location>
</feature>
<evidence type="ECO:0000256" key="12">
    <source>
        <dbReference type="HAMAP-Rule" id="MF_01665"/>
    </source>
</evidence>
<feature type="transmembrane region" description="Helical" evidence="12">
    <location>
        <begin position="267"/>
        <end position="284"/>
    </location>
</feature>
<comment type="catalytic activity">
    <reaction evidence="11">
        <text>Fe(II)-heme o + 2 A + H2O = Fe(II)-heme a + 2 AH2</text>
        <dbReference type="Rhea" id="RHEA:63388"/>
        <dbReference type="ChEBI" id="CHEBI:13193"/>
        <dbReference type="ChEBI" id="CHEBI:15377"/>
        <dbReference type="ChEBI" id="CHEBI:17499"/>
        <dbReference type="ChEBI" id="CHEBI:60530"/>
        <dbReference type="ChEBI" id="CHEBI:61715"/>
        <dbReference type="EC" id="1.17.99.9"/>
    </reaction>
    <physiologicalReaction direction="left-to-right" evidence="11">
        <dbReference type="Rhea" id="RHEA:63389"/>
    </physiologicalReaction>
</comment>
<feature type="transmembrane region" description="Helical" evidence="12">
    <location>
        <begin position="103"/>
        <end position="121"/>
    </location>
</feature>
<proteinExistence type="inferred from homology"/>
<evidence type="ECO:0000256" key="1">
    <source>
        <dbReference type="ARBA" id="ARBA00001970"/>
    </source>
</evidence>
<comment type="function">
    <text evidence="12">Catalyzes the conversion of heme O to heme A by two successive hydroxylations of the methyl group at C8. The first hydroxylation forms heme I, the second hydroxylation results in an unstable dihydroxymethyl group, which spontaneously dehydrates, resulting in the formyl group of heme A.</text>
</comment>
<comment type="pathway">
    <text evidence="10 12">Porphyrin-containing compound metabolism; heme A biosynthesis; heme A from heme O: step 1/1.</text>
</comment>
<keyword evidence="4 12" id="KW-0479">Metal-binding</keyword>
<evidence type="ECO:0000313" key="14">
    <source>
        <dbReference type="Proteomes" id="UP001201217"/>
    </source>
</evidence>
<feature type="binding site" description="axial binding residue" evidence="12">
    <location>
        <position position="265"/>
    </location>
    <ligand>
        <name>heme</name>
        <dbReference type="ChEBI" id="CHEBI:30413"/>
    </ligand>
    <ligandPart>
        <name>Fe</name>
        <dbReference type="ChEBI" id="CHEBI:18248"/>
    </ligandPart>
</feature>
<dbReference type="RefSeq" id="WP_236113747.1">
    <property type="nucleotide sequence ID" value="NZ_JAKGTI010000001.1"/>
</dbReference>
<dbReference type="PANTHER" id="PTHR23289:SF2">
    <property type="entry name" value="CYTOCHROME C OXIDASE ASSEMBLY PROTEIN COX15 HOMOLOG"/>
    <property type="match status" value="1"/>
</dbReference>
<feature type="transmembrane region" description="Helical" evidence="12">
    <location>
        <begin position="204"/>
        <end position="229"/>
    </location>
</feature>
<protein>
    <recommendedName>
        <fullName evidence="12">Heme A synthase</fullName>
        <shortName evidence="12">HAS</shortName>
        <ecNumber evidence="12">1.17.99.9</ecNumber>
    </recommendedName>
    <alternativeName>
        <fullName evidence="12">Cytochrome aa3-controlling protein</fullName>
    </alternativeName>
</protein>
<feature type="binding site" description="axial binding residue" evidence="12">
    <location>
        <position position="326"/>
    </location>
    <ligand>
        <name>heme</name>
        <dbReference type="ChEBI" id="CHEBI:30413"/>
    </ligand>
    <ligandPart>
        <name>Fe</name>
        <dbReference type="ChEBI" id="CHEBI:18248"/>
    </ligandPart>
</feature>
<sequence>MSSTATTTSPMEDPMRPVRIWLYVLAVLILIMVAVGGATRLTDSGLSITEWKPISGIIPPLTMEDWQAELEAYRQIPEYQLINKGMSLEEFQFIFWWEWGHRFLGRVIGLAFAIPFVIFLFQKRLNWQLAPSLFILFLLGGFQGFLGWWMVSSGLTERVDVSQYRLATHLSAACILFMAIIWVVRRLRHVDPIWVERGWRPMIWAFGVLVFVQLIAGAFVAGMDAGLAYNTWPLMDGALVPDNIYTSSPPWLDAFEDITTAQFNHRTFAYIIALFAAFLVYKAWKNTQFAGVHGWMLIIGALVLTQILLGIFTLIYVVPLGLALAHQVTAFLLLGAIIAYLADMKAENER</sequence>
<evidence type="ECO:0000256" key="5">
    <source>
        <dbReference type="ARBA" id="ARBA00022989"/>
    </source>
</evidence>
<feature type="transmembrane region" description="Helical" evidence="12">
    <location>
        <begin position="163"/>
        <end position="184"/>
    </location>
</feature>
<keyword evidence="6 12" id="KW-0560">Oxidoreductase</keyword>
<feature type="transmembrane region" description="Helical" evidence="12">
    <location>
        <begin position="133"/>
        <end position="151"/>
    </location>
</feature>
<dbReference type="Pfam" id="PF02628">
    <property type="entry name" value="COX15-CtaA"/>
    <property type="match status" value="1"/>
</dbReference>
<comment type="caution">
    <text evidence="13">The sequence shown here is derived from an EMBL/GenBank/DDBJ whole genome shotgun (WGS) entry which is preliminary data.</text>
</comment>
<comment type="similarity">
    <text evidence="12">Belongs to the COX15/CtaA family. Type 2 subfamily.</text>
</comment>
<keyword evidence="3 12" id="KW-0812">Transmembrane</keyword>
<evidence type="ECO:0000313" key="13">
    <source>
        <dbReference type="EMBL" id="MCF4098215.1"/>
    </source>
</evidence>
<dbReference type="InterPro" id="IPR003780">
    <property type="entry name" value="COX15/CtaA_fam"/>
</dbReference>
<evidence type="ECO:0000256" key="8">
    <source>
        <dbReference type="ARBA" id="ARBA00023133"/>
    </source>
</evidence>
<evidence type="ECO:0000256" key="3">
    <source>
        <dbReference type="ARBA" id="ARBA00022692"/>
    </source>
</evidence>
<feature type="transmembrane region" description="Helical" evidence="12">
    <location>
        <begin position="296"/>
        <end position="318"/>
    </location>
</feature>
<reference evidence="13 14" key="1">
    <citation type="submission" date="2022-01" db="EMBL/GenBank/DDBJ databases">
        <title>Maritalea mediterranea sp. nov., isolated from marine plastic residues from the Malva-rosa beach (Valencia, Spain).</title>
        <authorList>
            <person name="Vidal-Verdu A."/>
            <person name="Molina-Menor E."/>
            <person name="Pascual J."/>
            <person name="Pereto J."/>
            <person name="Porcar M."/>
        </authorList>
    </citation>
    <scope>NUCLEOTIDE SEQUENCE [LARGE SCALE GENOMIC DNA]</scope>
    <source>
        <strain evidence="13 14">P4.10X</strain>
    </source>
</reference>
<dbReference type="HAMAP" id="MF_01665">
    <property type="entry name" value="HemeA_synth_type2"/>
    <property type="match status" value="1"/>
</dbReference>